<name>A0A1I8BVT7_MELHA</name>
<feature type="region of interest" description="Disordered" evidence="2">
    <location>
        <begin position="497"/>
        <end position="543"/>
    </location>
</feature>
<feature type="coiled-coil region" evidence="1">
    <location>
        <begin position="26"/>
        <end position="149"/>
    </location>
</feature>
<reference evidence="4" key="1">
    <citation type="submission" date="2016-11" db="UniProtKB">
        <authorList>
            <consortium name="WormBaseParasite"/>
        </authorList>
    </citation>
    <scope>IDENTIFICATION</scope>
</reference>
<dbReference type="AlphaFoldDB" id="A0A1I8BVT7"/>
<feature type="compositionally biased region" description="Basic and acidic residues" evidence="2">
    <location>
        <begin position="522"/>
        <end position="543"/>
    </location>
</feature>
<keyword evidence="3" id="KW-1185">Reference proteome</keyword>
<feature type="region of interest" description="Disordered" evidence="2">
    <location>
        <begin position="1"/>
        <end position="23"/>
    </location>
</feature>
<dbReference type="WBParaSite" id="MhA1_Contig611.frz3.gene20">
    <property type="protein sequence ID" value="MhA1_Contig611.frz3.gene20"/>
    <property type="gene ID" value="MhA1_Contig611.frz3.gene20"/>
</dbReference>
<dbReference type="Proteomes" id="UP000095281">
    <property type="component" value="Unplaced"/>
</dbReference>
<accession>A0A1I8BVT7</accession>
<evidence type="ECO:0000256" key="1">
    <source>
        <dbReference type="SAM" id="Coils"/>
    </source>
</evidence>
<feature type="compositionally biased region" description="Polar residues" evidence="2">
    <location>
        <begin position="505"/>
        <end position="521"/>
    </location>
</feature>
<organism evidence="3 4">
    <name type="scientific">Meloidogyne hapla</name>
    <name type="common">Root-knot nematode worm</name>
    <dbReference type="NCBI Taxonomy" id="6305"/>
    <lineage>
        <taxon>Eukaryota</taxon>
        <taxon>Metazoa</taxon>
        <taxon>Ecdysozoa</taxon>
        <taxon>Nematoda</taxon>
        <taxon>Chromadorea</taxon>
        <taxon>Rhabditida</taxon>
        <taxon>Tylenchina</taxon>
        <taxon>Tylenchomorpha</taxon>
        <taxon>Tylenchoidea</taxon>
        <taxon>Meloidogynidae</taxon>
        <taxon>Meloidogyninae</taxon>
        <taxon>Meloidogyne</taxon>
    </lineage>
</organism>
<proteinExistence type="predicted"/>
<protein>
    <submittedName>
        <fullName evidence="4">Uncharacterized protein</fullName>
    </submittedName>
</protein>
<evidence type="ECO:0000313" key="3">
    <source>
        <dbReference type="Proteomes" id="UP000095281"/>
    </source>
</evidence>
<evidence type="ECO:0000313" key="4">
    <source>
        <dbReference type="WBParaSite" id="MhA1_Contig611.frz3.gene20"/>
    </source>
</evidence>
<evidence type="ECO:0000256" key="2">
    <source>
        <dbReference type="SAM" id="MobiDB-lite"/>
    </source>
</evidence>
<sequence length="543" mass="60545">MQQSPDKNTSLSLLESTNRDSNFSTYQADREQIEQLKSKNRVLLSEYDDLRRTMPRLVDAQGKDVTVEFTKLAREVQKYKDECDNWADEHRKLLKKYDDFEQNTMEEIGNRDKQLESLTKVGLELEDENSKLREKLQDEIAKNKHVEQSVGGHGLDHSLEELHFRDQIRNSIAKIPGLSSAQIAAQFNESFGDLNPDDAEQIAAHIFMILEKLESNTRANEELRSGIFAFLSQHGFNADEKKFAMFSGVIKEMLQKRQNEIRTANDRLGSKFGGSIGGKEFEACMRQLNQDSLSFSNILPGGADAVLARQSINTTILEPDSVPENMTIESVAAIQLAEQTANIAESCVKMFDRLRGTAEFFLHLLETISEGGESELGAELMKKIESLRLDLNKSVGDARSILVEAKDAGKNARSFLEQTLHQVSVMNSTMYSTIFNQSKMVVDAATSAMEPGICVMDSPAPPKVPQSKEIVESICVELNKIYDTMSDVCISSKKIAPKTGKGMTKSGTATNKKSASSGVNKNKNEAQTKKQPKNEPKVGEKRN</sequence>
<keyword evidence="1" id="KW-0175">Coiled coil</keyword>